<dbReference type="PANTHER" id="PTHR31375">
    <property type="match status" value="1"/>
</dbReference>
<comment type="subcellular location">
    <subcellularLocation>
        <location evidence="1">Secreted</location>
        <location evidence="1">Cell wall</location>
    </subcellularLocation>
</comment>
<keyword evidence="3" id="KW-0134">Cell wall</keyword>
<keyword evidence="11" id="KW-1185">Reference proteome</keyword>
<reference evidence="11" key="1">
    <citation type="journal article" date="2020" name="Nat. Commun.">
        <title>Genome sequence of the cluster root forming white lupin.</title>
        <authorList>
            <person name="Hufnagel B."/>
            <person name="Marques A."/>
            <person name="Soriano A."/>
            <person name="Marques L."/>
            <person name="Divol F."/>
            <person name="Doumas P."/>
            <person name="Sallet E."/>
            <person name="Mancinotti D."/>
            <person name="Carrere S."/>
            <person name="Marande W."/>
            <person name="Arribat S."/>
            <person name="Keller J."/>
            <person name="Huneau C."/>
            <person name="Blein T."/>
            <person name="Aime D."/>
            <person name="Laguerre M."/>
            <person name="Taylor J."/>
            <person name="Schubert V."/>
            <person name="Nelson M."/>
            <person name="Geu-Flores F."/>
            <person name="Crespi M."/>
            <person name="Gallardo-Guerrero K."/>
            <person name="Delaux P.-M."/>
            <person name="Salse J."/>
            <person name="Berges H."/>
            <person name="Guyot R."/>
            <person name="Gouzy J."/>
            <person name="Peret B."/>
        </authorList>
    </citation>
    <scope>NUCLEOTIDE SEQUENCE [LARGE SCALE GENOMIC DNA]</scope>
    <source>
        <strain evidence="11">cv. Amiga</strain>
    </source>
</reference>
<keyword evidence="5 9" id="KW-0378">Hydrolase</keyword>
<organism evidence="10 11">
    <name type="scientific">Lupinus albus</name>
    <name type="common">White lupine</name>
    <name type="synonym">Lupinus termis</name>
    <dbReference type="NCBI Taxonomy" id="3870"/>
    <lineage>
        <taxon>Eukaryota</taxon>
        <taxon>Viridiplantae</taxon>
        <taxon>Streptophyta</taxon>
        <taxon>Embryophyta</taxon>
        <taxon>Tracheophyta</taxon>
        <taxon>Spermatophyta</taxon>
        <taxon>Magnoliopsida</taxon>
        <taxon>eudicotyledons</taxon>
        <taxon>Gunneridae</taxon>
        <taxon>Pentapetalae</taxon>
        <taxon>rosids</taxon>
        <taxon>fabids</taxon>
        <taxon>Fabales</taxon>
        <taxon>Fabaceae</taxon>
        <taxon>Papilionoideae</taxon>
        <taxon>50 kb inversion clade</taxon>
        <taxon>genistoids sensu lato</taxon>
        <taxon>core genistoids</taxon>
        <taxon>Genisteae</taxon>
        <taxon>Lupinus</taxon>
    </lineage>
</organism>
<proteinExistence type="inferred from homology"/>
<dbReference type="Pfam" id="PF00295">
    <property type="entry name" value="Glyco_hydro_28"/>
    <property type="match status" value="1"/>
</dbReference>
<dbReference type="GO" id="GO:0071555">
    <property type="term" value="P:cell wall organization"/>
    <property type="evidence" value="ECO:0007669"/>
    <property type="project" value="UniProtKB-KW"/>
</dbReference>
<comment type="caution">
    <text evidence="10">The sequence shown here is derived from an EMBL/GenBank/DDBJ whole genome shotgun (WGS) entry which is preliminary data.</text>
</comment>
<evidence type="ECO:0000313" key="11">
    <source>
        <dbReference type="Proteomes" id="UP000447434"/>
    </source>
</evidence>
<evidence type="ECO:0000256" key="2">
    <source>
        <dbReference type="ARBA" id="ARBA00008834"/>
    </source>
</evidence>
<dbReference type="GO" id="GO:0005975">
    <property type="term" value="P:carbohydrate metabolic process"/>
    <property type="evidence" value="ECO:0007669"/>
    <property type="project" value="InterPro"/>
</dbReference>
<comment type="similarity">
    <text evidence="2 9">Belongs to the glycosyl hydrolase 28 family.</text>
</comment>
<dbReference type="GO" id="GO:0004650">
    <property type="term" value="F:polygalacturonase activity"/>
    <property type="evidence" value="ECO:0007669"/>
    <property type="project" value="InterPro"/>
</dbReference>
<dbReference type="SMART" id="SM00710">
    <property type="entry name" value="PbH1"/>
    <property type="match status" value="3"/>
</dbReference>
<dbReference type="EMBL" id="WOCE01000007">
    <property type="protein sequence ID" value="KAE9611161.1"/>
    <property type="molecule type" value="Genomic_DNA"/>
</dbReference>
<evidence type="ECO:0000256" key="6">
    <source>
        <dbReference type="ARBA" id="ARBA00023295"/>
    </source>
</evidence>
<keyword evidence="7" id="KW-0961">Cell wall biogenesis/degradation</keyword>
<dbReference type="SUPFAM" id="SSF51126">
    <property type="entry name" value="Pectin lyase-like"/>
    <property type="match status" value="1"/>
</dbReference>
<name>A0A6A4QBE5_LUPAL</name>
<evidence type="ECO:0000256" key="4">
    <source>
        <dbReference type="ARBA" id="ARBA00022525"/>
    </source>
</evidence>
<evidence type="ECO:0000313" key="10">
    <source>
        <dbReference type="EMBL" id="KAE9611161.1"/>
    </source>
</evidence>
<dbReference type="InterPro" id="IPR000743">
    <property type="entry name" value="Glyco_hydro_28"/>
</dbReference>
<evidence type="ECO:0000256" key="7">
    <source>
        <dbReference type="ARBA" id="ARBA00023316"/>
    </source>
</evidence>
<dbReference type="PROSITE" id="PS00502">
    <property type="entry name" value="POLYGALACTURONASE"/>
    <property type="match status" value="1"/>
</dbReference>
<gene>
    <name evidence="10" type="ORF">Lalb_Chr07g0194731</name>
</gene>
<feature type="active site" evidence="8">
    <location>
        <position position="96"/>
    </location>
</feature>
<dbReference type="InterPro" id="IPR012334">
    <property type="entry name" value="Pectin_lyas_fold"/>
</dbReference>
<evidence type="ECO:0000256" key="1">
    <source>
        <dbReference type="ARBA" id="ARBA00004191"/>
    </source>
</evidence>
<dbReference type="Gene3D" id="2.160.20.10">
    <property type="entry name" value="Single-stranded right-handed beta-helix, Pectin lyase-like"/>
    <property type="match status" value="1"/>
</dbReference>
<dbReference type="AlphaFoldDB" id="A0A6A4QBE5"/>
<evidence type="ECO:0000256" key="9">
    <source>
        <dbReference type="RuleBase" id="RU361169"/>
    </source>
</evidence>
<dbReference type="InterPro" id="IPR006626">
    <property type="entry name" value="PbH1"/>
</dbReference>
<evidence type="ECO:0000256" key="5">
    <source>
        <dbReference type="ARBA" id="ARBA00022801"/>
    </source>
</evidence>
<keyword evidence="6 9" id="KW-0326">Glycosidase</keyword>
<accession>A0A6A4QBE5</accession>
<sequence length="140" mass="15212">MQLLYFYGCNNLSVSSLDVGNSPGFHIPINGSENVRFFNMNIHAPGHSPNTDGFDLWNSKNVVIEDSIVAVGDDCIAIKADCSYINVTRITCGPGHGISIGSLGVNKSYETAEEIYVKNCTLKGVTNGARIKTWEVSIWP</sequence>
<evidence type="ECO:0000256" key="3">
    <source>
        <dbReference type="ARBA" id="ARBA00022512"/>
    </source>
</evidence>
<keyword evidence="4" id="KW-0964">Secreted</keyword>
<dbReference type="OrthoDB" id="187139at2759"/>
<protein>
    <submittedName>
        <fullName evidence="10">Putative polygalacturonase</fullName>
    </submittedName>
</protein>
<dbReference type="Proteomes" id="UP000447434">
    <property type="component" value="Chromosome 7"/>
</dbReference>
<dbReference type="InterPro" id="IPR011050">
    <property type="entry name" value="Pectin_lyase_fold/virulence"/>
</dbReference>
<evidence type="ECO:0000256" key="8">
    <source>
        <dbReference type="PROSITE-ProRule" id="PRU10052"/>
    </source>
</evidence>